<dbReference type="SUPFAM" id="SSF55729">
    <property type="entry name" value="Acyl-CoA N-acyltransferases (Nat)"/>
    <property type="match status" value="1"/>
</dbReference>
<reference evidence="2 3" key="1">
    <citation type="submission" date="2013-07" db="EMBL/GenBank/DDBJ databases">
        <authorList>
            <person name="Weinstock G."/>
            <person name="Sodergren E."/>
            <person name="Wylie T."/>
            <person name="Fulton L."/>
            <person name="Fulton R."/>
            <person name="Fronick C."/>
            <person name="O'Laughlin M."/>
            <person name="Godfrey J."/>
            <person name="Miner T."/>
            <person name="Herter B."/>
            <person name="Appelbaum E."/>
            <person name="Cordes M."/>
            <person name="Lek S."/>
            <person name="Wollam A."/>
            <person name="Pepin K.H."/>
            <person name="Palsikar V.B."/>
            <person name="Mitreva M."/>
            <person name="Wilson R.K."/>
        </authorList>
    </citation>
    <scope>NUCLEOTIDE SEQUENCE [LARGE SCALE GENOMIC DNA]</scope>
    <source>
        <strain evidence="2 3">ATCC 14940</strain>
    </source>
</reference>
<dbReference type="Proteomes" id="UP000016491">
    <property type="component" value="Unassembled WGS sequence"/>
</dbReference>
<evidence type="ECO:0000259" key="1">
    <source>
        <dbReference type="PROSITE" id="PS51186"/>
    </source>
</evidence>
<dbReference type="InterPro" id="IPR000182">
    <property type="entry name" value="GNAT_dom"/>
</dbReference>
<proteinExistence type="predicted"/>
<dbReference type="Gene3D" id="3.40.630.30">
    <property type="match status" value="1"/>
</dbReference>
<comment type="caution">
    <text evidence="2">The sequence shown here is derived from an EMBL/GenBank/DDBJ whole genome shotgun (WGS) entry which is preliminary data.</text>
</comment>
<protein>
    <submittedName>
        <fullName evidence="2">Acetyltransferase, GNAT family</fullName>
    </submittedName>
</protein>
<accession>A0ABC9U535</accession>
<gene>
    <name evidence="2" type="ORF">CLOSYM_00063</name>
</gene>
<dbReference type="CDD" id="cd04301">
    <property type="entry name" value="NAT_SF"/>
    <property type="match status" value="1"/>
</dbReference>
<sequence>MIWKAGKIMIRYVTKNDEGQILSMMELVKDDFAGYKEKEFLEAVYSAISNDEAIMDEKDGRIAGMLMCSRGEKELSFLAVHPEYRKKGVAKRLIEKMTEWFTVGDIISVVTFQDGDPKGTPARACYHACGFADDEKLTVFEYPCQKMVLRILH</sequence>
<dbReference type="PROSITE" id="PS51186">
    <property type="entry name" value="GNAT"/>
    <property type="match status" value="1"/>
</dbReference>
<evidence type="ECO:0000313" key="2">
    <source>
        <dbReference type="EMBL" id="ERI80705.1"/>
    </source>
</evidence>
<dbReference type="InterPro" id="IPR016181">
    <property type="entry name" value="Acyl_CoA_acyltransferase"/>
</dbReference>
<feature type="domain" description="N-acetyltransferase" evidence="1">
    <location>
        <begin position="8"/>
        <end position="152"/>
    </location>
</feature>
<dbReference type="Pfam" id="PF00583">
    <property type="entry name" value="Acetyltransf_1"/>
    <property type="match status" value="1"/>
</dbReference>
<dbReference type="AlphaFoldDB" id="A0ABC9U535"/>
<dbReference type="EMBL" id="AWSU01000005">
    <property type="protein sequence ID" value="ERI80705.1"/>
    <property type="molecule type" value="Genomic_DNA"/>
</dbReference>
<organism evidence="2 3">
    <name type="scientific">[Clostridium] symbiosum ATCC 14940</name>
    <dbReference type="NCBI Taxonomy" id="411472"/>
    <lineage>
        <taxon>Bacteria</taxon>
        <taxon>Bacillati</taxon>
        <taxon>Bacillota</taxon>
        <taxon>Clostridia</taxon>
        <taxon>Lachnospirales</taxon>
        <taxon>Lachnospiraceae</taxon>
        <taxon>Otoolea</taxon>
    </lineage>
</organism>
<name>A0ABC9U535_CLOSY</name>
<evidence type="ECO:0000313" key="3">
    <source>
        <dbReference type="Proteomes" id="UP000016491"/>
    </source>
</evidence>